<organism evidence="3 4">
    <name type="scientific">Mycena indigotica</name>
    <dbReference type="NCBI Taxonomy" id="2126181"/>
    <lineage>
        <taxon>Eukaryota</taxon>
        <taxon>Fungi</taxon>
        <taxon>Dikarya</taxon>
        <taxon>Basidiomycota</taxon>
        <taxon>Agaricomycotina</taxon>
        <taxon>Agaricomycetes</taxon>
        <taxon>Agaricomycetidae</taxon>
        <taxon>Agaricales</taxon>
        <taxon>Marasmiineae</taxon>
        <taxon>Mycenaceae</taxon>
        <taxon>Mycena</taxon>
    </lineage>
</organism>
<reference evidence="3" key="1">
    <citation type="submission" date="2020-05" db="EMBL/GenBank/DDBJ databases">
        <title>Mycena genomes resolve the evolution of fungal bioluminescence.</title>
        <authorList>
            <person name="Tsai I.J."/>
        </authorList>
    </citation>
    <scope>NUCLEOTIDE SEQUENCE</scope>
    <source>
        <strain evidence="3">171206Taipei</strain>
    </source>
</reference>
<evidence type="ECO:0000256" key="1">
    <source>
        <dbReference type="SAM" id="MobiDB-lite"/>
    </source>
</evidence>
<feature type="compositionally biased region" description="Polar residues" evidence="1">
    <location>
        <begin position="1"/>
        <end position="10"/>
    </location>
</feature>
<dbReference type="GeneID" id="59345432"/>
<proteinExistence type="predicted"/>
<feature type="transmembrane region" description="Helical" evidence="2">
    <location>
        <begin position="34"/>
        <end position="51"/>
    </location>
</feature>
<keyword evidence="2" id="KW-0812">Transmembrane</keyword>
<keyword evidence="2" id="KW-0472">Membrane</keyword>
<dbReference type="RefSeq" id="XP_037220837.1">
    <property type="nucleotide sequence ID" value="XM_037362916.1"/>
</dbReference>
<comment type="caution">
    <text evidence="3">The sequence shown here is derived from an EMBL/GenBank/DDBJ whole genome shotgun (WGS) entry which is preliminary data.</text>
</comment>
<name>A0A8H6STY1_9AGAR</name>
<accession>A0A8H6STY1</accession>
<keyword evidence="4" id="KW-1185">Reference proteome</keyword>
<feature type="compositionally biased region" description="Polar residues" evidence="1">
    <location>
        <begin position="146"/>
        <end position="157"/>
    </location>
</feature>
<evidence type="ECO:0000256" key="2">
    <source>
        <dbReference type="SAM" id="Phobius"/>
    </source>
</evidence>
<evidence type="ECO:0000313" key="3">
    <source>
        <dbReference type="EMBL" id="KAF7303865.1"/>
    </source>
</evidence>
<evidence type="ECO:0000313" key="4">
    <source>
        <dbReference type="Proteomes" id="UP000636479"/>
    </source>
</evidence>
<dbReference type="Proteomes" id="UP000636479">
    <property type="component" value="Unassembled WGS sequence"/>
</dbReference>
<protein>
    <submittedName>
        <fullName evidence="3">Uncharacterized protein</fullName>
    </submittedName>
</protein>
<dbReference type="EMBL" id="JACAZF010000005">
    <property type="protein sequence ID" value="KAF7303865.1"/>
    <property type="molecule type" value="Genomic_DNA"/>
</dbReference>
<dbReference type="AlphaFoldDB" id="A0A8H6STY1"/>
<gene>
    <name evidence="3" type="ORF">MIND_00616400</name>
</gene>
<feature type="region of interest" description="Disordered" evidence="1">
    <location>
        <begin position="141"/>
        <end position="176"/>
    </location>
</feature>
<sequence>MSRKTSSSNLPPKREGPPLRPVSAPLSSTRLNRLIYLLLIISTLLSAYYGYRVLQWKTQVGGWWNLATGQRPEQIKTTTHTKGRGGESVEERINALADALGMPSRDLASAIAGAVKQYVPPATLSSIAAHQTGPAVEAMMKENGEKTPSSNEEQSSGGVVDNIASGMGSFVGMDEP</sequence>
<dbReference type="OrthoDB" id="3199651at2759"/>
<keyword evidence="2" id="KW-1133">Transmembrane helix</keyword>
<feature type="region of interest" description="Disordered" evidence="1">
    <location>
        <begin position="1"/>
        <end position="23"/>
    </location>
</feature>